<dbReference type="HOGENOM" id="CLU_037870_1_0_1"/>
<dbReference type="AlphaFoldDB" id="M7SPN7"/>
<sequence>MSSINLNPEVETASSNAAHQRPKTRQRIHKAPPALPVPDINDDSAERKRVLNVLAQRRYRERKKQAKGHVKPATKSAQYDSQKAQPGTQASHQSSPPEDGATQGDAFLFQEDFGSGLCTDVGLLGGTENLDLNLQGWPNSALDPTFPDIMEATTDTTFTIPQASYSLSGPSTATPTPLASLSSAETANTPSSSSTIMTAMMNNFFSPKNSKKDSSSSSNNNGDGEGEFTFPDSYLLPMAELALFRAFTRIAKRLGCGGGAVWSLDARSPFVTSRSPSPSSPLAPGGLASVNLPAHLRPTLAQSTVPHHPVLDFLPWPVVRDRLITVLSMPDGVRPPVAGGTSVPASAASDGGEGSGDGGGGVPMALVQLSYDMEHTAEGIRIWGPDIYDPRAWEVGQVFFEKWWFIFDREVVEQSNYWRRMRGAKELCVKGSSGGVV</sequence>
<name>M7SPN7_EUTLA</name>
<accession>M7SPN7</accession>
<organism evidence="2 3">
    <name type="scientific">Eutypa lata (strain UCR-EL1)</name>
    <name type="common">Grapevine dieback disease fungus</name>
    <name type="synonym">Eutypa armeniacae</name>
    <dbReference type="NCBI Taxonomy" id="1287681"/>
    <lineage>
        <taxon>Eukaryota</taxon>
        <taxon>Fungi</taxon>
        <taxon>Dikarya</taxon>
        <taxon>Ascomycota</taxon>
        <taxon>Pezizomycotina</taxon>
        <taxon>Sordariomycetes</taxon>
        <taxon>Xylariomycetidae</taxon>
        <taxon>Xylariales</taxon>
        <taxon>Diatrypaceae</taxon>
        <taxon>Eutypa</taxon>
    </lineage>
</organism>
<dbReference type="Pfam" id="PF11905">
    <property type="entry name" value="DUF3425"/>
    <property type="match status" value="1"/>
</dbReference>
<dbReference type="KEGG" id="ela:UCREL1_6846"/>
<feature type="compositionally biased region" description="Basic residues" evidence="1">
    <location>
        <begin position="20"/>
        <end position="30"/>
    </location>
</feature>
<evidence type="ECO:0008006" key="4">
    <source>
        <dbReference type="Google" id="ProtNLM"/>
    </source>
</evidence>
<feature type="compositionally biased region" description="Basic residues" evidence="1">
    <location>
        <begin position="57"/>
        <end position="72"/>
    </location>
</feature>
<reference evidence="3" key="1">
    <citation type="journal article" date="2013" name="Genome Announc.">
        <title>Draft genome sequence of the grapevine dieback fungus Eutypa lata UCR-EL1.</title>
        <authorList>
            <person name="Blanco-Ulate B."/>
            <person name="Rolshausen P.E."/>
            <person name="Cantu D."/>
        </authorList>
    </citation>
    <scope>NUCLEOTIDE SEQUENCE [LARGE SCALE GENOMIC DNA]</scope>
    <source>
        <strain evidence="3">UCR-EL1</strain>
    </source>
</reference>
<evidence type="ECO:0000313" key="2">
    <source>
        <dbReference type="EMBL" id="EMR66182.1"/>
    </source>
</evidence>
<feature type="region of interest" description="Disordered" evidence="1">
    <location>
        <begin position="163"/>
        <end position="193"/>
    </location>
</feature>
<dbReference type="PANTHER" id="PTHR38116:SF9">
    <property type="entry name" value="BZIP DOMAIN-CONTAINING PROTEIN"/>
    <property type="match status" value="1"/>
</dbReference>
<dbReference type="PANTHER" id="PTHR38116">
    <property type="entry name" value="CHROMOSOME 7, WHOLE GENOME SHOTGUN SEQUENCE"/>
    <property type="match status" value="1"/>
</dbReference>
<feature type="compositionally biased region" description="Polar residues" evidence="1">
    <location>
        <begin position="75"/>
        <end position="96"/>
    </location>
</feature>
<keyword evidence="3" id="KW-1185">Reference proteome</keyword>
<evidence type="ECO:0000313" key="3">
    <source>
        <dbReference type="Proteomes" id="UP000012174"/>
    </source>
</evidence>
<dbReference type="Proteomes" id="UP000012174">
    <property type="component" value="Unassembled WGS sequence"/>
</dbReference>
<gene>
    <name evidence="2" type="ORF">UCREL1_6846</name>
</gene>
<dbReference type="InterPro" id="IPR021833">
    <property type="entry name" value="DUF3425"/>
</dbReference>
<dbReference type="OrthoDB" id="2245989at2759"/>
<protein>
    <recommendedName>
        <fullName evidence="4">BZIP domain-containing protein</fullName>
    </recommendedName>
</protein>
<feature type="compositionally biased region" description="Polar residues" evidence="1">
    <location>
        <begin position="1"/>
        <end position="18"/>
    </location>
</feature>
<feature type="region of interest" description="Disordered" evidence="1">
    <location>
        <begin position="1"/>
        <end position="104"/>
    </location>
</feature>
<dbReference type="eggNOG" id="ENOG502S26C">
    <property type="taxonomic scope" value="Eukaryota"/>
</dbReference>
<proteinExistence type="predicted"/>
<feature type="region of interest" description="Disordered" evidence="1">
    <location>
        <begin position="335"/>
        <end position="359"/>
    </location>
</feature>
<dbReference type="OMA" id="FERWWWA"/>
<dbReference type="CDD" id="cd14688">
    <property type="entry name" value="bZIP_YAP"/>
    <property type="match status" value="1"/>
</dbReference>
<dbReference type="EMBL" id="KB706696">
    <property type="protein sequence ID" value="EMR66182.1"/>
    <property type="molecule type" value="Genomic_DNA"/>
</dbReference>
<evidence type="ECO:0000256" key="1">
    <source>
        <dbReference type="SAM" id="MobiDB-lite"/>
    </source>
</evidence>